<evidence type="ECO:0000256" key="1">
    <source>
        <dbReference type="ARBA" id="ARBA00004651"/>
    </source>
</evidence>
<keyword evidence="2" id="KW-0813">Transport</keyword>
<dbReference type="PANTHER" id="PTHR30529">
    <property type="entry name" value="CYTOCHROME B561"/>
    <property type="match status" value="1"/>
</dbReference>
<dbReference type="Gene3D" id="1.20.950.20">
    <property type="entry name" value="Transmembrane di-heme cytochromes, Chain C"/>
    <property type="match status" value="1"/>
</dbReference>
<evidence type="ECO:0000313" key="16">
    <source>
        <dbReference type="Proteomes" id="UP000515512"/>
    </source>
</evidence>
<keyword evidence="10 13" id="KW-0472">Membrane</keyword>
<dbReference type="InterPro" id="IPR052168">
    <property type="entry name" value="Cytochrome_b561_oxidase"/>
</dbReference>
<evidence type="ECO:0000256" key="2">
    <source>
        <dbReference type="ARBA" id="ARBA00022448"/>
    </source>
</evidence>
<feature type="transmembrane region" description="Helical" evidence="13">
    <location>
        <begin position="168"/>
        <end position="189"/>
    </location>
</feature>
<dbReference type="RefSeq" id="WP_181582915.1">
    <property type="nucleotide sequence ID" value="NZ_CP059399.1"/>
</dbReference>
<dbReference type="Proteomes" id="UP000515512">
    <property type="component" value="Chromosome"/>
</dbReference>
<feature type="domain" description="Cytochrome b561 bacterial/Ni-hydrogenase" evidence="14">
    <location>
        <begin position="34"/>
        <end position="200"/>
    </location>
</feature>
<comment type="similarity">
    <text evidence="11">Belongs to the cytochrome b561 family.</text>
</comment>
<keyword evidence="5 13" id="KW-0812">Transmembrane</keyword>
<evidence type="ECO:0000256" key="4">
    <source>
        <dbReference type="ARBA" id="ARBA00022617"/>
    </source>
</evidence>
<dbReference type="KEGG" id="nhu:H0264_05255"/>
<evidence type="ECO:0000256" key="8">
    <source>
        <dbReference type="ARBA" id="ARBA00022989"/>
    </source>
</evidence>
<dbReference type="GO" id="GO:0005886">
    <property type="term" value="C:plasma membrane"/>
    <property type="evidence" value="ECO:0007669"/>
    <property type="project" value="UniProtKB-SubCell"/>
</dbReference>
<proteinExistence type="inferred from homology"/>
<evidence type="ECO:0000256" key="7">
    <source>
        <dbReference type="ARBA" id="ARBA00022982"/>
    </source>
</evidence>
<dbReference type="GO" id="GO:0046872">
    <property type="term" value="F:metal ion binding"/>
    <property type="evidence" value="ECO:0007669"/>
    <property type="project" value="UniProtKB-KW"/>
</dbReference>
<keyword evidence="9" id="KW-0408">Iron</keyword>
<keyword evidence="7" id="KW-0249">Electron transport</keyword>
<keyword evidence="8 13" id="KW-1133">Transmembrane helix</keyword>
<name>A0A7D6ZIZ9_9NOCA</name>
<dbReference type="InterPro" id="IPR011577">
    <property type="entry name" value="Cyt_b561_bac/Ni-Hgenase"/>
</dbReference>
<protein>
    <submittedName>
        <fullName evidence="15">Cytochrome b</fullName>
    </submittedName>
</protein>
<evidence type="ECO:0000256" key="5">
    <source>
        <dbReference type="ARBA" id="ARBA00022692"/>
    </source>
</evidence>
<dbReference type="AlphaFoldDB" id="A0A7D6ZIZ9"/>
<sequence length="206" mass="22705">MSEYIDESTYPEPLLTEAPPGQPVPQDDPPDPTYNLVARVLHWLMAVLIVAMLFLGAALIGTIGNYGVLLSIHRTVGLTILVLALIRIANRLLRRAPAPPAALPRLERMAATASELTLYVLFILQPLLGWALVSASGIPVRILNGLQLPAIAPENARLYAGLHLAHTWLAYLLLALFTAHMCAVLWHATALRDGLLRRMLWPRRPR</sequence>
<keyword evidence="6" id="KW-0479">Metal-binding</keyword>
<gene>
    <name evidence="15" type="ORF">H0264_05255</name>
</gene>
<dbReference type="GO" id="GO:0020037">
    <property type="term" value="F:heme binding"/>
    <property type="evidence" value="ECO:0007669"/>
    <property type="project" value="TreeGrafter"/>
</dbReference>
<feature type="transmembrane region" description="Helical" evidence="13">
    <location>
        <begin position="116"/>
        <end position="138"/>
    </location>
</feature>
<organism evidence="15 16">
    <name type="scientific">Nocardia huaxiensis</name>
    <dbReference type="NCBI Taxonomy" id="2755382"/>
    <lineage>
        <taxon>Bacteria</taxon>
        <taxon>Bacillati</taxon>
        <taxon>Actinomycetota</taxon>
        <taxon>Actinomycetes</taxon>
        <taxon>Mycobacteriales</taxon>
        <taxon>Nocardiaceae</taxon>
        <taxon>Nocardia</taxon>
    </lineage>
</organism>
<dbReference type="GO" id="GO:0009055">
    <property type="term" value="F:electron transfer activity"/>
    <property type="evidence" value="ECO:0007669"/>
    <property type="project" value="InterPro"/>
</dbReference>
<dbReference type="Pfam" id="PF01292">
    <property type="entry name" value="Ni_hydr_CYTB"/>
    <property type="match status" value="1"/>
</dbReference>
<evidence type="ECO:0000259" key="14">
    <source>
        <dbReference type="Pfam" id="PF01292"/>
    </source>
</evidence>
<feature type="transmembrane region" description="Helical" evidence="13">
    <location>
        <begin position="40"/>
        <end position="60"/>
    </location>
</feature>
<evidence type="ECO:0000256" key="3">
    <source>
        <dbReference type="ARBA" id="ARBA00022475"/>
    </source>
</evidence>
<accession>A0A7D6ZIZ9</accession>
<dbReference type="InterPro" id="IPR016174">
    <property type="entry name" value="Di-haem_cyt_TM"/>
</dbReference>
<feature type="transmembrane region" description="Helical" evidence="13">
    <location>
        <begin position="66"/>
        <end position="86"/>
    </location>
</feature>
<keyword evidence="16" id="KW-1185">Reference proteome</keyword>
<dbReference type="GO" id="GO:0022904">
    <property type="term" value="P:respiratory electron transport chain"/>
    <property type="evidence" value="ECO:0007669"/>
    <property type="project" value="InterPro"/>
</dbReference>
<dbReference type="EMBL" id="CP059399">
    <property type="protein sequence ID" value="QLY31727.1"/>
    <property type="molecule type" value="Genomic_DNA"/>
</dbReference>
<evidence type="ECO:0000256" key="6">
    <source>
        <dbReference type="ARBA" id="ARBA00022723"/>
    </source>
</evidence>
<evidence type="ECO:0000313" key="15">
    <source>
        <dbReference type="EMBL" id="QLY31727.1"/>
    </source>
</evidence>
<evidence type="ECO:0000256" key="12">
    <source>
        <dbReference type="SAM" id="MobiDB-lite"/>
    </source>
</evidence>
<reference evidence="15 16" key="1">
    <citation type="submission" date="2020-07" db="EMBL/GenBank/DDBJ databases">
        <authorList>
            <person name="Zhuang K."/>
            <person name="Ran Y."/>
        </authorList>
    </citation>
    <scope>NUCLEOTIDE SEQUENCE [LARGE SCALE GENOMIC DNA]</scope>
    <source>
        <strain evidence="15 16">WCH-YHL-001</strain>
    </source>
</reference>
<evidence type="ECO:0000256" key="9">
    <source>
        <dbReference type="ARBA" id="ARBA00023004"/>
    </source>
</evidence>
<keyword evidence="3" id="KW-1003">Cell membrane</keyword>
<evidence type="ECO:0000256" key="10">
    <source>
        <dbReference type="ARBA" id="ARBA00023136"/>
    </source>
</evidence>
<feature type="region of interest" description="Disordered" evidence="12">
    <location>
        <begin position="1"/>
        <end position="29"/>
    </location>
</feature>
<comment type="subcellular location">
    <subcellularLocation>
        <location evidence="1">Cell membrane</location>
        <topology evidence="1">Multi-pass membrane protein</topology>
    </subcellularLocation>
</comment>
<dbReference type="PANTHER" id="PTHR30529:SF6">
    <property type="entry name" value="BLL0291 PROTEIN"/>
    <property type="match status" value="1"/>
</dbReference>
<dbReference type="SUPFAM" id="SSF81342">
    <property type="entry name" value="Transmembrane di-heme cytochromes"/>
    <property type="match status" value="1"/>
</dbReference>
<keyword evidence="4" id="KW-0349">Heme</keyword>
<evidence type="ECO:0000256" key="11">
    <source>
        <dbReference type="ARBA" id="ARBA00037975"/>
    </source>
</evidence>
<evidence type="ECO:0000256" key="13">
    <source>
        <dbReference type="SAM" id="Phobius"/>
    </source>
</evidence>